<comment type="caution">
    <text evidence="1">The sequence shown here is derived from an EMBL/GenBank/DDBJ whole genome shotgun (WGS) entry which is preliminary data.</text>
</comment>
<dbReference type="EMBL" id="DXEK01000110">
    <property type="protein sequence ID" value="HIX77274.1"/>
    <property type="molecule type" value="Genomic_DNA"/>
</dbReference>
<dbReference type="AlphaFoldDB" id="A0A9D1XD40"/>
<reference evidence="1" key="2">
    <citation type="submission" date="2021-04" db="EMBL/GenBank/DDBJ databases">
        <authorList>
            <person name="Gilroy R."/>
        </authorList>
    </citation>
    <scope>NUCLEOTIDE SEQUENCE</scope>
    <source>
        <strain evidence="1">CHK183-1962</strain>
    </source>
</reference>
<dbReference type="Proteomes" id="UP000886890">
    <property type="component" value="Unassembled WGS sequence"/>
</dbReference>
<evidence type="ECO:0000313" key="2">
    <source>
        <dbReference type="Proteomes" id="UP000886890"/>
    </source>
</evidence>
<name>A0A9D1XD40_9FIRM</name>
<proteinExistence type="predicted"/>
<evidence type="ECO:0000313" key="1">
    <source>
        <dbReference type="EMBL" id="HIX77274.1"/>
    </source>
</evidence>
<accession>A0A9D1XD40</accession>
<sequence>MISGQGFTPVDDGSQTMNPGTSICRIPLCHGKEPITRKYCLFWKKDNSGYYIEEFAEMLKSKFV</sequence>
<organism evidence="1 2">
    <name type="scientific">Candidatus Fusicatenibacter merdavium</name>
    <dbReference type="NCBI Taxonomy" id="2838600"/>
    <lineage>
        <taxon>Bacteria</taxon>
        <taxon>Bacillati</taxon>
        <taxon>Bacillota</taxon>
        <taxon>Clostridia</taxon>
        <taxon>Lachnospirales</taxon>
        <taxon>Lachnospiraceae</taxon>
        <taxon>Fusicatenibacter</taxon>
    </lineage>
</organism>
<reference evidence="1" key="1">
    <citation type="journal article" date="2021" name="PeerJ">
        <title>Extensive microbial diversity within the chicken gut microbiome revealed by metagenomics and culture.</title>
        <authorList>
            <person name="Gilroy R."/>
            <person name="Ravi A."/>
            <person name="Getino M."/>
            <person name="Pursley I."/>
            <person name="Horton D.L."/>
            <person name="Alikhan N.F."/>
            <person name="Baker D."/>
            <person name="Gharbi K."/>
            <person name="Hall N."/>
            <person name="Watson M."/>
            <person name="Adriaenssens E.M."/>
            <person name="Foster-Nyarko E."/>
            <person name="Jarju S."/>
            <person name="Secka A."/>
            <person name="Antonio M."/>
            <person name="Oren A."/>
            <person name="Chaudhuri R.R."/>
            <person name="La Ragione R."/>
            <person name="Hildebrand F."/>
            <person name="Pallen M.J."/>
        </authorList>
    </citation>
    <scope>NUCLEOTIDE SEQUENCE</scope>
    <source>
        <strain evidence="1">CHK183-1962</strain>
    </source>
</reference>
<protein>
    <submittedName>
        <fullName evidence="1">Uncharacterized protein</fullName>
    </submittedName>
</protein>
<gene>
    <name evidence="1" type="ORF">H9734_06745</name>
</gene>